<feature type="transmembrane region" description="Helical" evidence="5">
    <location>
        <begin position="104"/>
        <end position="125"/>
    </location>
</feature>
<feature type="transmembrane region" description="Helical" evidence="5">
    <location>
        <begin position="12"/>
        <end position="32"/>
    </location>
</feature>
<keyword evidence="7" id="KW-1185">Reference proteome</keyword>
<dbReference type="RefSeq" id="WP_316663539.1">
    <property type="nucleotide sequence ID" value="NZ_JAWHTF010000010.1"/>
</dbReference>
<evidence type="ECO:0000313" key="7">
    <source>
        <dbReference type="Proteomes" id="UP001268651"/>
    </source>
</evidence>
<proteinExistence type="predicted"/>
<feature type="transmembrane region" description="Helical" evidence="5">
    <location>
        <begin position="77"/>
        <end position="98"/>
    </location>
</feature>
<gene>
    <name evidence="6" type="ORF">RXV94_14175</name>
</gene>
<feature type="transmembrane region" description="Helical" evidence="5">
    <location>
        <begin position="52"/>
        <end position="70"/>
    </location>
</feature>
<keyword evidence="4 5" id="KW-0472">Membrane</keyword>
<dbReference type="Proteomes" id="UP001268651">
    <property type="component" value="Unassembled WGS sequence"/>
</dbReference>
<evidence type="ECO:0000313" key="6">
    <source>
        <dbReference type="EMBL" id="MDU8887314.1"/>
    </source>
</evidence>
<organism evidence="6 7">
    <name type="scientific">Gilvirhabdus luticola</name>
    <dbReference type="NCBI Taxonomy" id="3079858"/>
    <lineage>
        <taxon>Bacteria</taxon>
        <taxon>Pseudomonadati</taxon>
        <taxon>Bacteroidota</taxon>
        <taxon>Flavobacteriia</taxon>
        <taxon>Flavobacteriales</taxon>
        <taxon>Flavobacteriaceae</taxon>
        <taxon>Gilvirhabdus</taxon>
    </lineage>
</organism>
<evidence type="ECO:0000256" key="4">
    <source>
        <dbReference type="ARBA" id="ARBA00023136"/>
    </source>
</evidence>
<dbReference type="EMBL" id="JAWHTF010000010">
    <property type="protein sequence ID" value="MDU8887314.1"/>
    <property type="molecule type" value="Genomic_DNA"/>
</dbReference>
<dbReference type="InterPro" id="IPR032808">
    <property type="entry name" value="DoxX"/>
</dbReference>
<sequence length="138" mass="15306">MRQNKQKSNIMKHIPFILRIMVALILIQTLRFKFTAHPDSVYIFETVGLEPTGRIGIGILELIAGILLLIPKTVWAGAMLTLGLIGGAIFMHLTQLGIEVNNDHGVLFITAVVTFILSAVILYLYRKNIPIIGAKLKD</sequence>
<keyword evidence="2 5" id="KW-0812">Transmembrane</keyword>
<accession>A0ABU3UA77</accession>
<evidence type="ECO:0000256" key="5">
    <source>
        <dbReference type="SAM" id="Phobius"/>
    </source>
</evidence>
<keyword evidence="3 5" id="KW-1133">Transmembrane helix</keyword>
<evidence type="ECO:0000256" key="3">
    <source>
        <dbReference type="ARBA" id="ARBA00022989"/>
    </source>
</evidence>
<reference evidence="6 7" key="1">
    <citation type="submission" date="2023-10" db="EMBL/GenBank/DDBJ databases">
        <title>Marimonas sp. nov. isolated from tidal mud flat.</title>
        <authorList>
            <person name="Jaincy N.J."/>
            <person name="Srinivasan S."/>
            <person name="Lee S.-S."/>
        </authorList>
    </citation>
    <scope>NUCLEOTIDE SEQUENCE [LARGE SCALE GENOMIC DNA]</scope>
    <source>
        <strain evidence="6 7">MJ-SS3</strain>
    </source>
</reference>
<name>A0ABU3UA77_9FLAO</name>
<comment type="caution">
    <text evidence="6">The sequence shown here is derived from an EMBL/GenBank/DDBJ whole genome shotgun (WGS) entry which is preliminary data.</text>
</comment>
<comment type="subcellular location">
    <subcellularLocation>
        <location evidence="1">Membrane</location>
        <topology evidence="1">Multi-pass membrane protein</topology>
    </subcellularLocation>
</comment>
<protein>
    <submittedName>
        <fullName evidence="6">DoxX family protein</fullName>
    </submittedName>
</protein>
<evidence type="ECO:0000256" key="1">
    <source>
        <dbReference type="ARBA" id="ARBA00004141"/>
    </source>
</evidence>
<evidence type="ECO:0000256" key="2">
    <source>
        <dbReference type="ARBA" id="ARBA00022692"/>
    </source>
</evidence>
<dbReference type="Pfam" id="PF07681">
    <property type="entry name" value="DoxX"/>
    <property type="match status" value="1"/>
</dbReference>